<keyword evidence="2" id="KW-0813">Transport</keyword>
<dbReference type="InterPro" id="IPR016159">
    <property type="entry name" value="Cullin_repeat-like_dom_sf"/>
</dbReference>
<dbReference type="Proteomes" id="UP000244336">
    <property type="component" value="Chromosome 6"/>
</dbReference>
<feature type="compositionally biased region" description="Low complexity" evidence="4">
    <location>
        <begin position="774"/>
        <end position="785"/>
    </location>
</feature>
<dbReference type="GO" id="GO:0008104">
    <property type="term" value="P:intracellular protein localization"/>
    <property type="evidence" value="ECO:0007669"/>
    <property type="project" value="TreeGrafter"/>
</dbReference>
<dbReference type="Gramene" id="PUZ52762">
    <property type="protein sequence ID" value="PUZ52762"/>
    <property type="gene ID" value="GQ55_6G295500"/>
</dbReference>
<dbReference type="SUPFAM" id="SSF74788">
    <property type="entry name" value="Cullin repeat-like"/>
    <property type="match status" value="1"/>
</dbReference>
<dbReference type="PANTHER" id="PTHR21426">
    <property type="entry name" value="EXOCYST COMPLEX COMPONENT 8"/>
    <property type="match status" value="1"/>
</dbReference>
<dbReference type="InterPro" id="IPR033961">
    <property type="entry name" value="Exo84"/>
</dbReference>
<organism evidence="5 6">
    <name type="scientific">Panicum hallii var. hallii</name>
    <dbReference type="NCBI Taxonomy" id="1504633"/>
    <lineage>
        <taxon>Eukaryota</taxon>
        <taxon>Viridiplantae</taxon>
        <taxon>Streptophyta</taxon>
        <taxon>Embryophyta</taxon>
        <taxon>Tracheophyta</taxon>
        <taxon>Spermatophyta</taxon>
        <taxon>Magnoliopsida</taxon>
        <taxon>Liliopsida</taxon>
        <taxon>Poales</taxon>
        <taxon>Poaceae</taxon>
        <taxon>PACMAD clade</taxon>
        <taxon>Panicoideae</taxon>
        <taxon>Panicodae</taxon>
        <taxon>Paniceae</taxon>
        <taxon>Panicinae</taxon>
        <taxon>Panicum</taxon>
        <taxon>Panicum sect. Panicum</taxon>
    </lineage>
</organism>
<evidence type="ECO:0000256" key="1">
    <source>
        <dbReference type="ARBA" id="ARBA00007210"/>
    </source>
</evidence>
<feature type="compositionally biased region" description="Low complexity" evidence="4">
    <location>
        <begin position="795"/>
        <end position="804"/>
    </location>
</feature>
<feature type="compositionally biased region" description="Acidic residues" evidence="4">
    <location>
        <begin position="38"/>
        <end position="51"/>
    </location>
</feature>
<sequence>MASLRRHRRGGIAEAEDDYDDDDVHDDGSGTASPDIDTATEQEEEEEDEEEDDYRLHLGLHSMTAKGIQHLCSELLEIKKASEQDFRANVYLSYLSFIRMLQEAGDLDKDVHRLKHQVIAHSRMIQHVSSNCCLLLAGSKDEDEADMGHDDEELELELELDVLLSEHRMEEALELLQRQQGGCTANDAALSARKARVADRLASVAGNPRTPRPELLKALSGLCRLGDPERANHLLFSSYRSASVEGLSSQQAAAGHYIKDLARMVFSSIADASRCFVALHGHPSPYTPQLRRWAREEMEDFSAAFSEYVRSMPPSPSLALALEAAACAVSYSSLLRPLGIASEQDVAGLMAPCIREVLDAYGRHLKEVVRLLVASDASWVLGRFLLMPAQAAAAAGEHRYCLLTASGRKFVTLVQEVVDGVACPLQSLGLGMDDDAAQLVVDLFREYVRSIIDLLEEELIIPSFPNKKKKEAADDDEQQYMWQLSVLVNCSTLVSLLPTMAWTASAQRQVGSLIKEAAGQVWSCFCQQFIRGTMAMAALPAPPHQVAEEGGTPPAAAPPEMMPSLAFQAVFLRVRRLKDTYGGGILSGEDGTMKELLQELMEALISWLSSNPPESWIGHGAQAQLDVHFLLEIAQLGGFDITASARELLRRAAAAENGGEEGWAADAAKHAVHQVLLLQQQQQQQNMTTSSASLNEEEEGGEEAAVAEDATEEFESEFDDMPSSRDSAAAHQGYEDAKSSDEFVSIEEADEEKHSMLMLTVGCDDSDSSRRRQATPVPVTAAAPPRARRSRKKAAAGSSRPRWQ</sequence>
<feature type="region of interest" description="Disordered" evidence="4">
    <location>
        <begin position="1"/>
        <end position="51"/>
    </location>
</feature>
<name>A0A2T7DAZ3_9POAL</name>
<dbReference type="AlphaFoldDB" id="A0A2T7DAZ3"/>
<dbReference type="OrthoDB" id="642193at2759"/>
<reference evidence="5 6" key="1">
    <citation type="submission" date="2018-04" db="EMBL/GenBank/DDBJ databases">
        <title>WGS assembly of Panicum hallii var. hallii HAL2.</title>
        <authorList>
            <person name="Lovell J."/>
            <person name="Jenkins J."/>
            <person name="Lowry D."/>
            <person name="Mamidi S."/>
            <person name="Sreedasyam A."/>
            <person name="Weng X."/>
            <person name="Barry K."/>
            <person name="Bonette J."/>
            <person name="Campitelli B."/>
            <person name="Daum C."/>
            <person name="Gordon S."/>
            <person name="Gould B."/>
            <person name="Lipzen A."/>
            <person name="MacQueen A."/>
            <person name="Palacio-Mejia J."/>
            <person name="Plott C."/>
            <person name="Shakirov E."/>
            <person name="Shu S."/>
            <person name="Yoshinaga Y."/>
            <person name="Zane M."/>
            <person name="Rokhsar D."/>
            <person name="Grimwood J."/>
            <person name="Schmutz J."/>
            <person name="Juenger T."/>
        </authorList>
    </citation>
    <scope>NUCLEOTIDE SEQUENCE [LARGE SCALE GENOMIC DNA]</scope>
    <source>
        <strain evidence="6">cv. HAL2</strain>
    </source>
</reference>
<dbReference type="PANTHER" id="PTHR21426:SF13">
    <property type="entry name" value="OS08G0566700 PROTEIN"/>
    <property type="match status" value="1"/>
</dbReference>
<proteinExistence type="inferred from homology"/>
<feature type="region of interest" description="Disordered" evidence="4">
    <location>
        <begin position="682"/>
        <end position="743"/>
    </location>
</feature>
<dbReference type="GO" id="GO:0006887">
    <property type="term" value="P:exocytosis"/>
    <property type="evidence" value="ECO:0007669"/>
    <property type="project" value="UniProtKB-KW"/>
</dbReference>
<evidence type="ECO:0000256" key="4">
    <source>
        <dbReference type="SAM" id="MobiDB-lite"/>
    </source>
</evidence>
<evidence type="ECO:0000313" key="5">
    <source>
        <dbReference type="EMBL" id="PUZ52762.1"/>
    </source>
</evidence>
<evidence type="ECO:0000313" key="6">
    <source>
        <dbReference type="Proteomes" id="UP000244336"/>
    </source>
</evidence>
<feature type="compositionally biased region" description="Acidic residues" evidence="4">
    <location>
        <begin position="695"/>
        <end position="720"/>
    </location>
</feature>
<keyword evidence="6" id="KW-1185">Reference proteome</keyword>
<comment type="similarity">
    <text evidence="1">Belongs to the EXO84 family.</text>
</comment>
<feature type="region of interest" description="Disordered" evidence="4">
    <location>
        <begin position="763"/>
        <end position="804"/>
    </location>
</feature>
<dbReference type="GO" id="GO:0000145">
    <property type="term" value="C:exocyst"/>
    <property type="evidence" value="ECO:0007669"/>
    <property type="project" value="InterPro"/>
</dbReference>
<feature type="compositionally biased region" description="Acidic residues" evidence="4">
    <location>
        <begin position="14"/>
        <end position="25"/>
    </location>
</feature>
<dbReference type="EMBL" id="CM009754">
    <property type="protein sequence ID" value="PUZ52762.1"/>
    <property type="molecule type" value="Genomic_DNA"/>
</dbReference>
<evidence type="ECO:0008006" key="7">
    <source>
        <dbReference type="Google" id="ProtNLM"/>
    </source>
</evidence>
<dbReference type="GO" id="GO:0006893">
    <property type="term" value="P:Golgi to plasma membrane transport"/>
    <property type="evidence" value="ECO:0007669"/>
    <property type="project" value="TreeGrafter"/>
</dbReference>
<keyword evidence="3" id="KW-0268">Exocytosis</keyword>
<protein>
    <recommendedName>
        <fullName evidence="7">Exocyst component Exo84 C-terminal domain-containing protein</fullName>
    </recommendedName>
</protein>
<evidence type="ECO:0000256" key="2">
    <source>
        <dbReference type="ARBA" id="ARBA00022448"/>
    </source>
</evidence>
<evidence type="ECO:0000256" key="3">
    <source>
        <dbReference type="ARBA" id="ARBA00022483"/>
    </source>
</evidence>
<gene>
    <name evidence="5" type="ORF">GQ55_6G295500</name>
</gene>
<accession>A0A2T7DAZ3</accession>
<feature type="compositionally biased region" description="Basic residues" evidence="4">
    <location>
        <begin position="1"/>
        <end position="10"/>
    </location>
</feature>
<dbReference type="STRING" id="1504633.A0A2T7DAZ3"/>